<dbReference type="SMART" id="SM00382">
    <property type="entry name" value="AAA"/>
    <property type="match status" value="1"/>
</dbReference>
<keyword evidence="2" id="KW-0547">Nucleotide-binding</keyword>
<dbReference type="InterPro" id="IPR003959">
    <property type="entry name" value="ATPase_AAA_core"/>
</dbReference>
<evidence type="ECO:0000313" key="5">
    <source>
        <dbReference type="EMBL" id="VAW68290.1"/>
    </source>
</evidence>
<dbReference type="Gene3D" id="3.40.50.300">
    <property type="entry name" value="P-loop containing nucleotide triphosphate hydrolases"/>
    <property type="match status" value="1"/>
</dbReference>
<comment type="similarity">
    <text evidence="1">Belongs to the AAA ATPase family.</text>
</comment>
<proteinExistence type="inferred from homology"/>
<dbReference type="GO" id="GO:0016887">
    <property type="term" value="F:ATP hydrolysis activity"/>
    <property type="evidence" value="ECO:0007669"/>
    <property type="project" value="InterPro"/>
</dbReference>
<dbReference type="Pfam" id="PF00004">
    <property type="entry name" value="AAA"/>
    <property type="match status" value="1"/>
</dbReference>
<dbReference type="PANTHER" id="PTHR23073">
    <property type="entry name" value="26S PROTEASOME REGULATORY SUBUNIT"/>
    <property type="match status" value="1"/>
</dbReference>
<evidence type="ECO:0000256" key="3">
    <source>
        <dbReference type="ARBA" id="ARBA00022840"/>
    </source>
</evidence>
<gene>
    <name evidence="5" type="ORF">MNBD_GAMMA09-1689</name>
</gene>
<dbReference type="EMBL" id="UOFI01000122">
    <property type="protein sequence ID" value="VAW68290.1"/>
    <property type="molecule type" value="Genomic_DNA"/>
</dbReference>
<name>A0A3B0XU57_9ZZZZ</name>
<feature type="domain" description="AAA+ ATPase" evidence="4">
    <location>
        <begin position="421"/>
        <end position="553"/>
    </location>
</feature>
<reference evidence="5" key="1">
    <citation type="submission" date="2018-06" db="EMBL/GenBank/DDBJ databases">
        <authorList>
            <person name="Zhirakovskaya E."/>
        </authorList>
    </citation>
    <scope>NUCLEOTIDE SEQUENCE</scope>
</reference>
<evidence type="ECO:0000256" key="2">
    <source>
        <dbReference type="ARBA" id="ARBA00022741"/>
    </source>
</evidence>
<dbReference type="GO" id="GO:0005524">
    <property type="term" value="F:ATP binding"/>
    <property type="evidence" value="ECO:0007669"/>
    <property type="project" value="UniProtKB-KW"/>
</dbReference>
<protein>
    <submittedName>
        <fullName evidence="5">ATPase, AAA family</fullName>
    </submittedName>
</protein>
<dbReference type="AlphaFoldDB" id="A0A3B0XU57"/>
<evidence type="ECO:0000256" key="1">
    <source>
        <dbReference type="ARBA" id="ARBA00006914"/>
    </source>
</evidence>
<dbReference type="SUPFAM" id="SSF52540">
    <property type="entry name" value="P-loop containing nucleoside triphosphate hydrolases"/>
    <property type="match status" value="1"/>
</dbReference>
<dbReference type="InterPro" id="IPR003593">
    <property type="entry name" value="AAA+_ATPase"/>
</dbReference>
<dbReference type="CDD" id="cd19481">
    <property type="entry name" value="RecA-like_protease"/>
    <property type="match status" value="1"/>
</dbReference>
<sequence>MGRLIFNDDVSQPVSCEQNFLIQHYLQFNTVENLKSYLSEYLTKPESHDQDIIELARQLDFNMPELLSIVLALSVEEDPMVGRAIAFVQSPVGGSRPTLGLLESALQPVATAQQAQWIAGCIVSGMAVQAGVLNILNDNAPLPEQAVQVPSVLALALRNQHFIWPGTTPVASESMVKLPDSICETARQHAHSLINQVNSVLVIRSASLKEARSVASEVCRHLNVQPVFSNADPELIRGLGALCLINRRLPVFEYELTPSEQKSIPDLPGYAGAKLVIMGPDGNIVCSRGSILQWTISVPDREERVQLWKSYLDDDELASRLARDYVHSAGRIMELAQISKREARLNQRQKPNEEDVRQAAWAAEEGALGSLVQPLTARIPDEALVLPKNTRQELGYLIQRCKNRESLDDELGITLKARYQMGVKALLVGPSGTGKTLVASWLASKLGLPLYRVDIASVVSKYIGETEKNLATLLAKAEQAEIVLLFDEADSLFGKRTDIKDSNDRHANSQTNYLLQRIEFYKGIVLLTSNSRGRFDSAFTRRLDKVIEFSLPAPEERRALWQAHLGVQNNLSIKQFNQLAVGSELSGGHIRNVVLSAAVQAKANNRQIEFDDVVIGLESEYRKLGRQMPSEIRQYQVRKS</sequence>
<accession>A0A3B0XU57</accession>
<evidence type="ECO:0000259" key="4">
    <source>
        <dbReference type="SMART" id="SM00382"/>
    </source>
</evidence>
<dbReference type="InterPro" id="IPR027417">
    <property type="entry name" value="P-loop_NTPase"/>
</dbReference>
<dbReference type="InterPro" id="IPR050221">
    <property type="entry name" value="26S_Proteasome_ATPase"/>
</dbReference>
<organism evidence="5">
    <name type="scientific">hydrothermal vent metagenome</name>
    <dbReference type="NCBI Taxonomy" id="652676"/>
    <lineage>
        <taxon>unclassified sequences</taxon>
        <taxon>metagenomes</taxon>
        <taxon>ecological metagenomes</taxon>
    </lineage>
</organism>
<keyword evidence="3" id="KW-0067">ATP-binding</keyword>